<dbReference type="InterPro" id="IPR029787">
    <property type="entry name" value="Nucleotide_cyclase"/>
</dbReference>
<dbReference type="Proteomes" id="UP000001596">
    <property type="component" value="Chromosome 1"/>
</dbReference>
<dbReference type="HOGENOM" id="CLU_2662912_0_0_5"/>
<reference evidence="1 2" key="1">
    <citation type="journal article" date="2009" name="J. Bacteriol.">
        <title>Genome sequences of three Agrobacterium biovars help elucidate the evolution of multichromosome genomes in bacteria.</title>
        <authorList>
            <person name="Slater S.C."/>
            <person name="Goldman B.S."/>
            <person name="Goodner B."/>
            <person name="Setubal J.C."/>
            <person name="Farrand S.K."/>
            <person name="Nester E.W."/>
            <person name="Burr T.J."/>
            <person name="Banta L."/>
            <person name="Dickerman A.W."/>
            <person name="Paulsen I."/>
            <person name="Otten L."/>
            <person name="Suen G."/>
            <person name="Welch R."/>
            <person name="Almeida N.F."/>
            <person name="Arnold F."/>
            <person name="Burton O.T."/>
            <person name="Du Z."/>
            <person name="Ewing A."/>
            <person name="Godsy E."/>
            <person name="Heisel S."/>
            <person name="Houmiel K.L."/>
            <person name="Jhaveri J."/>
            <person name="Lu J."/>
            <person name="Miller N.M."/>
            <person name="Norton S."/>
            <person name="Chen Q."/>
            <person name="Phoolcharoen W."/>
            <person name="Ohlin V."/>
            <person name="Ondrusek D."/>
            <person name="Pride N."/>
            <person name="Stricklin S.L."/>
            <person name="Sun J."/>
            <person name="Wheeler C."/>
            <person name="Wilson L."/>
            <person name="Zhu H."/>
            <person name="Wood D.W."/>
        </authorList>
    </citation>
    <scope>NUCLEOTIDE SEQUENCE [LARGE SCALE GENOMIC DNA]</scope>
    <source>
        <strain evidence="2">S4 / ATCC BAA-846</strain>
    </source>
</reference>
<dbReference type="AlphaFoldDB" id="B9JXI3"/>
<keyword evidence="2" id="KW-1185">Reference proteome</keyword>
<dbReference type="STRING" id="311402.Avi_2724"/>
<gene>
    <name evidence="1" type="ordered locus">Avi_2724</name>
</gene>
<proteinExistence type="predicted"/>
<evidence type="ECO:0000313" key="2">
    <source>
        <dbReference type="Proteomes" id="UP000001596"/>
    </source>
</evidence>
<accession>B9JXI3</accession>
<protein>
    <submittedName>
        <fullName evidence="1">GGDEF family protein</fullName>
    </submittedName>
</protein>
<dbReference type="EMBL" id="CP000633">
    <property type="protein sequence ID" value="ACM36960.1"/>
    <property type="molecule type" value="Genomic_DNA"/>
</dbReference>
<evidence type="ECO:0000313" key="1">
    <source>
        <dbReference type="EMBL" id="ACM36960.1"/>
    </source>
</evidence>
<dbReference type="SUPFAM" id="SSF55073">
    <property type="entry name" value="Nucleotide cyclase"/>
    <property type="match status" value="1"/>
</dbReference>
<organism evidence="1 2">
    <name type="scientific">Allorhizobium ampelinum (strain ATCC BAA-846 / DSM 112012 / S4)</name>
    <name type="common">Agrobacterium vitis (strain S4)</name>
    <dbReference type="NCBI Taxonomy" id="311402"/>
    <lineage>
        <taxon>Bacteria</taxon>
        <taxon>Pseudomonadati</taxon>
        <taxon>Pseudomonadota</taxon>
        <taxon>Alphaproteobacteria</taxon>
        <taxon>Hyphomicrobiales</taxon>
        <taxon>Rhizobiaceae</taxon>
        <taxon>Rhizobium/Agrobacterium group</taxon>
        <taxon>Allorhizobium</taxon>
        <taxon>Allorhizobium ampelinum</taxon>
    </lineage>
</organism>
<sequence>MLNSGHVTVTVSIGVTEVGGRVVFDYDLHAADQYLYLAKPGRRNRVYCDHLHMCGCVLLQKISPIAVAGSRSRAI</sequence>
<name>B9JXI3_ALLAM</name>
<dbReference type="KEGG" id="avi:Avi_2724"/>